<dbReference type="SMR" id="A2FF50"/>
<dbReference type="VEuPathDB" id="TrichDB:TVAGG3_0612920"/>
<feature type="region of interest" description="Disordered" evidence="3">
    <location>
        <begin position="229"/>
        <end position="252"/>
    </location>
</feature>
<sequence length="252" mass="28882">MKVTVVAIQATDIPKMGFLSKTDPYLVMKISSDAAEYRTKYCDDTLAPVWNQRFDFNIINLGADYLIIQLKDWNTVDQHKIISRLEVPLRTIPVGRMNDMWFDMIPCIDKPKGGKIRLLIEITDTYNQRPPVQRPPFNNQPPPPQPQPVYAPPPFRPPMNFPPPSPQQVQYAYFPPQRPEYGQYPPMPPPMFVVQAPMAPQMGPPVMPSPRPMPPQMNQYVRPEPNPYAMQAEAGQNAPPKNFAWFNHPGQY</sequence>
<feature type="region of interest" description="Disordered" evidence="3">
    <location>
        <begin position="128"/>
        <end position="162"/>
    </location>
</feature>
<evidence type="ECO:0000256" key="3">
    <source>
        <dbReference type="SAM" id="MobiDB-lite"/>
    </source>
</evidence>
<dbReference type="AlphaFoldDB" id="A2FF50"/>
<keyword evidence="1" id="KW-0479">Metal-binding</keyword>
<dbReference type="SMART" id="SM00239">
    <property type="entry name" value="C2"/>
    <property type="match status" value="1"/>
</dbReference>
<evidence type="ECO:0000313" key="5">
    <source>
        <dbReference type="EMBL" id="EAX96463.1"/>
    </source>
</evidence>
<reference evidence="5" key="2">
    <citation type="journal article" date="2007" name="Science">
        <title>Draft genome sequence of the sexually transmitted pathogen Trichomonas vaginalis.</title>
        <authorList>
            <person name="Carlton J.M."/>
            <person name="Hirt R.P."/>
            <person name="Silva J.C."/>
            <person name="Delcher A.L."/>
            <person name="Schatz M."/>
            <person name="Zhao Q."/>
            <person name="Wortman J.R."/>
            <person name="Bidwell S.L."/>
            <person name="Alsmark U.C.M."/>
            <person name="Besteiro S."/>
            <person name="Sicheritz-Ponten T."/>
            <person name="Noel C.J."/>
            <person name="Dacks J.B."/>
            <person name="Foster P.G."/>
            <person name="Simillion C."/>
            <person name="Van de Peer Y."/>
            <person name="Miranda-Saavedra D."/>
            <person name="Barton G.J."/>
            <person name="Westrop G.D."/>
            <person name="Mueller S."/>
            <person name="Dessi D."/>
            <person name="Fiori P.L."/>
            <person name="Ren Q."/>
            <person name="Paulsen I."/>
            <person name="Zhang H."/>
            <person name="Bastida-Corcuera F.D."/>
            <person name="Simoes-Barbosa A."/>
            <person name="Brown M.T."/>
            <person name="Hayes R.D."/>
            <person name="Mukherjee M."/>
            <person name="Okumura C.Y."/>
            <person name="Schneider R."/>
            <person name="Smith A.J."/>
            <person name="Vanacova S."/>
            <person name="Villalvazo M."/>
            <person name="Haas B.J."/>
            <person name="Pertea M."/>
            <person name="Feldblyum T.V."/>
            <person name="Utterback T.R."/>
            <person name="Shu C.L."/>
            <person name="Osoegawa K."/>
            <person name="de Jong P.J."/>
            <person name="Hrdy I."/>
            <person name="Horvathova L."/>
            <person name="Zubacova Z."/>
            <person name="Dolezal P."/>
            <person name="Malik S.B."/>
            <person name="Logsdon J.M. Jr."/>
            <person name="Henze K."/>
            <person name="Gupta A."/>
            <person name="Wang C.C."/>
            <person name="Dunne R.L."/>
            <person name="Upcroft J.A."/>
            <person name="Upcroft P."/>
            <person name="White O."/>
            <person name="Salzberg S.L."/>
            <person name="Tang P."/>
            <person name="Chiu C.-H."/>
            <person name="Lee Y.-S."/>
            <person name="Embley T.M."/>
            <person name="Coombs G.H."/>
            <person name="Mottram J.C."/>
            <person name="Tachezy J."/>
            <person name="Fraser-Liggett C.M."/>
            <person name="Johnson P.J."/>
        </authorList>
    </citation>
    <scope>NUCLEOTIDE SEQUENCE [LARGE SCALE GENOMIC DNA]</scope>
    <source>
        <strain evidence="5">G3</strain>
    </source>
</reference>
<name>A2FF50_TRIV3</name>
<dbReference type="GO" id="GO:0016020">
    <property type="term" value="C:membrane"/>
    <property type="evidence" value="ECO:0000318"/>
    <property type="project" value="GO_Central"/>
</dbReference>
<reference evidence="5" key="1">
    <citation type="submission" date="2006-10" db="EMBL/GenBank/DDBJ databases">
        <authorList>
            <person name="Amadeo P."/>
            <person name="Zhao Q."/>
            <person name="Wortman J."/>
            <person name="Fraser-Liggett C."/>
            <person name="Carlton J."/>
        </authorList>
    </citation>
    <scope>NUCLEOTIDE SEQUENCE</scope>
    <source>
        <strain evidence="5">G3</strain>
    </source>
</reference>
<dbReference type="CDD" id="cd00030">
    <property type="entry name" value="C2"/>
    <property type="match status" value="1"/>
</dbReference>
<dbReference type="OrthoDB" id="270970at2759"/>
<evidence type="ECO:0000256" key="1">
    <source>
        <dbReference type="ARBA" id="ARBA00022723"/>
    </source>
</evidence>
<dbReference type="STRING" id="5722.A2FF50"/>
<dbReference type="VEuPathDB" id="TrichDB:TVAG_024730"/>
<dbReference type="PANTHER" id="PTHR45911:SF4">
    <property type="entry name" value="MULTIPLE C2 AND TRANSMEMBRANE DOMAIN-CONTAINING PROTEIN"/>
    <property type="match status" value="1"/>
</dbReference>
<evidence type="ECO:0000259" key="4">
    <source>
        <dbReference type="PROSITE" id="PS50004"/>
    </source>
</evidence>
<dbReference type="KEGG" id="tva:75663145"/>
<organism evidence="5 6">
    <name type="scientific">Trichomonas vaginalis (strain ATCC PRA-98 / G3)</name>
    <dbReference type="NCBI Taxonomy" id="412133"/>
    <lineage>
        <taxon>Eukaryota</taxon>
        <taxon>Metamonada</taxon>
        <taxon>Parabasalia</taxon>
        <taxon>Trichomonadida</taxon>
        <taxon>Trichomonadidae</taxon>
        <taxon>Trichomonas</taxon>
    </lineage>
</organism>
<dbReference type="Pfam" id="PF00168">
    <property type="entry name" value="C2"/>
    <property type="match status" value="1"/>
</dbReference>
<dbReference type="InterPro" id="IPR035892">
    <property type="entry name" value="C2_domain_sf"/>
</dbReference>
<proteinExistence type="predicted"/>
<feature type="domain" description="C2" evidence="4">
    <location>
        <begin position="1"/>
        <end position="102"/>
    </location>
</feature>
<keyword evidence="6" id="KW-1185">Reference proteome</keyword>
<dbReference type="PROSITE" id="PS50004">
    <property type="entry name" value="C2"/>
    <property type="match status" value="1"/>
</dbReference>
<dbReference type="GO" id="GO:0005509">
    <property type="term" value="F:calcium ion binding"/>
    <property type="evidence" value="ECO:0000318"/>
    <property type="project" value="GO_Central"/>
</dbReference>
<protein>
    <submittedName>
        <fullName evidence="5">C2 domain containing protein</fullName>
    </submittedName>
</protein>
<dbReference type="Gene3D" id="2.60.40.150">
    <property type="entry name" value="C2 domain"/>
    <property type="match status" value="1"/>
</dbReference>
<evidence type="ECO:0000256" key="2">
    <source>
        <dbReference type="ARBA" id="ARBA00022837"/>
    </source>
</evidence>
<dbReference type="eggNOG" id="KOG1012">
    <property type="taxonomic scope" value="Eukaryota"/>
</dbReference>
<evidence type="ECO:0000313" key="6">
    <source>
        <dbReference type="Proteomes" id="UP000001542"/>
    </source>
</evidence>
<dbReference type="SUPFAM" id="SSF49562">
    <property type="entry name" value="C2 domain (Calcium/lipid-binding domain, CaLB)"/>
    <property type="match status" value="1"/>
</dbReference>
<dbReference type="EMBL" id="DS113757">
    <property type="protein sequence ID" value="EAX96463.1"/>
    <property type="molecule type" value="Genomic_DNA"/>
</dbReference>
<accession>A2FF50</accession>
<keyword evidence="2" id="KW-0106">Calcium</keyword>
<dbReference type="InterPro" id="IPR000008">
    <property type="entry name" value="C2_dom"/>
</dbReference>
<dbReference type="RefSeq" id="XP_001309393.1">
    <property type="nucleotide sequence ID" value="XM_001309392.1"/>
</dbReference>
<gene>
    <name evidence="5" type="ORF">TVAG_024730</name>
</gene>
<dbReference type="Proteomes" id="UP000001542">
    <property type="component" value="Unassembled WGS sequence"/>
</dbReference>
<dbReference type="PANTHER" id="PTHR45911">
    <property type="entry name" value="C2 DOMAIN-CONTAINING PROTEIN"/>
    <property type="match status" value="1"/>
</dbReference>
<dbReference type="InParanoid" id="A2FF50"/>
<feature type="compositionally biased region" description="Pro residues" evidence="3">
    <location>
        <begin position="132"/>
        <end position="162"/>
    </location>
</feature>